<dbReference type="AlphaFoldDB" id="A0A975CSB4"/>
<dbReference type="SUPFAM" id="SSF56935">
    <property type="entry name" value="Porins"/>
    <property type="match status" value="1"/>
</dbReference>
<keyword evidence="3 14" id="KW-0813">Transport</keyword>
<keyword evidence="7 16" id="KW-0732">Signal</keyword>
<proteinExistence type="inferred from homology"/>
<evidence type="ECO:0000259" key="18">
    <source>
        <dbReference type="Pfam" id="PF07715"/>
    </source>
</evidence>
<dbReference type="RefSeq" id="WP_208080354.1">
    <property type="nucleotide sequence ID" value="NZ_CP071869.1"/>
</dbReference>
<feature type="domain" description="TonB-dependent receptor plug" evidence="18">
    <location>
        <begin position="135"/>
        <end position="234"/>
    </location>
</feature>
<accession>A0A975CSB4</accession>
<keyword evidence="6 14" id="KW-0812">Transmembrane</keyword>
<keyword evidence="5" id="KW-0410">Iron transport</keyword>
<evidence type="ECO:0000256" key="16">
    <source>
        <dbReference type="SAM" id="SignalP"/>
    </source>
</evidence>
<evidence type="ECO:0000256" key="5">
    <source>
        <dbReference type="ARBA" id="ARBA00022496"/>
    </source>
</evidence>
<keyword evidence="4 14" id="KW-1134">Transmembrane beta strand</keyword>
<dbReference type="Pfam" id="PF00593">
    <property type="entry name" value="TonB_dep_Rec_b-barrel"/>
    <property type="match status" value="1"/>
</dbReference>
<dbReference type="KEGG" id="pcea:J3359_09005"/>
<keyword evidence="12 19" id="KW-0675">Receptor</keyword>
<evidence type="ECO:0000256" key="12">
    <source>
        <dbReference type="ARBA" id="ARBA00023170"/>
    </source>
</evidence>
<dbReference type="InterPro" id="IPR000531">
    <property type="entry name" value="Beta-barrel_TonB"/>
</dbReference>
<dbReference type="InterPro" id="IPR008969">
    <property type="entry name" value="CarboxyPept-like_regulatory"/>
</dbReference>
<dbReference type="Pfam" id="PF07715">
    <property type="entry name" value="Plug"/>
    <property type="match status" value="1"/>
</dbReference>
<dbReference type="PANTHER" id="PTHR32552:SF68">
    <property type="entry name" value="FERRICHROME OUTER MEMBRANE TRANSPORTER_PHAGE RECEPTOR"/>
    <property type="match status" value="1"/>
</dbReference>
<evidence type="ECO:0000256" key="8">
    <source>
        <dbReference type="ARBA" id="ARBA00023004"/>
    </source>
</evidence>
<evidence type="ECO:0000313" key="20">
    <source>
        <dbReference type="Proteomes" id="UP000663920"/>
    </source>
</evidence>
<keyword evidence="13 14" id="KW-0998">Cell outer membrane</keyword>
<keyword evidence="8" id="KW-0408">Iron</keyword>
<keyword evidence="11 14" id="KW-0472">Membrane</keyword>
<sequence>MRLLNKQYILVFCTLFAANIYAQTTNIKGVVKDSNEIALEGATVFIKKLNKGISTDRNGAFEFKNIKNGTYKITVSYVGFESSTKNIIVNDSTITINFILSEQNERLQEVEIIGRKEQSYKNTKSFSGTKSAINLKDLPQSVGYVTKEVVLDQAGYRLNDVVKNISGVNQHSFYNDLVIRGHRVSGQRNSSMMLNGMRIMTSFWKQQLIPHIEKVEVIKGPASALFGNASPGGVINSVTKKPLFTEKKSISSSVGSFNTFRILSDFTGPMDDADKLLYRLNIGYENSDGFRDLQFSKNLVVAPSFSFLPNDNTRLNLDVVYQDSKGRLDRGQAVFGNGDLYSVPVTKSLSAVNDFLNEFNLNVTLSFQHKFTEDLSFNSIYLNSSYDEDLLEHRTANSFAALGDGSFDISKVAMRVFERKRSWNNQNFTNYFNYKYSVGNTKNTLLVGFDYFQQELQAGGSQREARAYLLKNGTATNSFKIANKNNYVLDSDGNPVTNVAHFDLMSPTANGIRDRSNYVYQIRQFPQFLQSSKGIYIQNQTSINDKFDVLLGLRQDYFSDFINYKTEKEKIVEQQSFLPRLGLVYKANKNINIYGTWVRGYQPQSATQVSNPNVGGPFDPLTSELFEVGVKTEWFHRKLSATLALYDLTQRGALLNANDVSNPDRLVQLGKDKSKGIELDVYGKVMPNWSVILNYAYNHAFIVSASDADVLKFGNQKPNAPKHAFNFWSKYTINNGRYKGLGFGLGYDYVSRRLGSIVRDPKLVPIFPSYGLVNTALYYNVGKFQIQLNVNNIFNEIHWVGGYDFLRAFPGQTRNLITTVSYTF</sequence>
<evidence type="ECO:0000256" key="10">
    <source>
        <dbReference type="ARBA" id="ARBA00023077"/>
    </source>
</evidence>
<dbReference type="GO" id="GO:0009279">
    <property type="term" value="C:cell outer membrane"/>
    <property type="evidence" value="ECO:0007669"/>
    <property type="project" value="UniProtKB-SubCell"/>
</dbReference>
<reference evidence="19 20" key="1">
    <citation type="submission" date="2021-03" db="EMBL/GenBank/DDBJ databases">
        <title>Complete genome of Polaribacter_sp.SM13.</title>
        <authorList>
            <person name="Jeong S.W."/>
            <person name="Bae J.W."/>
        </authorList>
    </citation>
    <scope>NUCLEOTIDE SEQUENCE [LARGE SCALE GENOMIC DNA]</scope>
    <source>
        <strain evidence="19 20">SM13</strain>
    </source>
</reference>
<dbReference type="InterPro" id="IPR036942">
    <property type="entry name" value="Beta-barrel_TonB_sf"/>
</dbReference>
<dbReference type="GO" id="GO:0038023">
    <property type="term" value="F:signaling receptor activity"/>
    <property type="evidence" value="ECO:0007669"/>
    <property type="project" value="InterPro"/>
</dbReference>
<evidence type="ECO:0000256" key="4">
    <source>
        <dbReference type="ARBA" id="ARBA00022452"/>
    </source>
</evidence>
<dbReference type="Gene3D" id="2.170.130.10">
    <property type="entry name" value="TonB-dependent receptor, plug domain"/>
    <property type="match status" value="1"/>
</dbReference>
<evidence type="ECO:0000313" key="19">
    <source>
        <dbReference type="EMBL" id="QTE24382.1"/>
    </source>
</evidence>
<evidence type="ECO:0000256" key="9">
    <source>
        <dbReference type="ARBA" id="ARBA00023065"/>
    </source>
</evidence>
<feature type="chain" id="PRO_5037409140" evidence="16">
    <location>
        <begin position="23"/>
        <end position="824"/>
    </location>
</feature>
<dbReference type="Gene3D" id="2.60.40.1120">
    <property type="entry name" value="Carboxypeptidase-like, regulatory domain"/>
    <property type="match status" value="1"/>
</dbReference>
<gene>
    <name evidence="19" type="ORF">J3359_09005</name>
</gene>
<evidence type="ECO:0000256" key="7">
    <source>
        <dbReference type="ARBA" id="ARBA00022729"/>
    </source>
</evidence>
<keyword evidence="9" id="KW-0406">Ion transport</keyword>
<dbReference type="EMBL" id="CP071869">
    <property type="protein sequence ID" value="QTE24382.1"/>
    <property type="molecule type" value="Genomic_DNA"/>
</dbReference>
<organism evidence="19 20">
    <name type="scientific">Polaribacter cellanae</name>
    <dbReference type="NCBI Taxonomy" id="2818493"/>
    <lineage>
        <taxon>Bacteria</taxon>
        <taxon>Pseudomonadati</taxon>
        <taxon>Bacteroidota</taxon>
        <taxon>Flavobacteriia</taxon>
        <taxon>Flavobacteriales</taxon>
        <taxon>Flavobacteriaceae</taxon>
    </lineage>
</organism>
<keyword evidence="10 15" id="KW-0798">TonB box</keyword>
<dbReference type="CDD" id="cd01347">
    <property type="entry name" value="ligand_gated_channel"/>
    <property type="match status" value="1"/>
</dbReference>
<evidence type="ECO:0000256" key="15">
    <source>
        <dbReference type="RuleBase" id="RU003357"/>
    </source>
</evidence>
<dbReference type="InterPro" id="IPR037066">
    <property type="entry name" value="Plug_dom_sf"/>
</dbReference>
<evidence type="ECO:0000256" key="6">
    <source>
        <dbReference type="ARBA" id="ARBA00022692"/>
    </source>
</evidence>
<evidence type="ECO:0000256" key="1">
    <source>
        <dbReference type="ARBA" id="ARBA00004571"/>
    </source>
</evidence>
<protein>
    <submittedName>
        <fullName evidence="19">TonB-dependent receptor</fullName>
    </submittedName>
</protein>
<feature type="signal peptide" evidence="16">
    <location>
        <begin position="1"/>
        <end position="22"/>
    </location>
</feature>
<keyword evidence="20" id="KW-1185">Reference proteome</keyword>
<comment type="similarity">
    <text evidence="2 14 15">Belongs to the TonB-dependent receptor family.</text>
</comment>
<dbReference type="PANTHER" id="PTHR32552">
    <property type="entry name" value="FERRICHROME IRON RECEPTOR-RELATED"/>
    <property type="match status" value="1"/>
</dbReference>
<dbReference type="GO" id="GO:0015891">
    <property type="term" value="P:siderophore transport"/>
    <property type="evidence" value="ECO:0007669"/>
    <property type="project" value="InterPro"/>
</dbReference>
<name>A0A975CSB4_9FLAO</name>
<dbReference type="Proteomes" id="UP000663920">
    <property type="component" value="Chromosome"/>
</dbReference>
<evidence type="ECO:0000256" key="14">
    <source>
        <dbReference type="PROSITE-ProRule" id="PRU01360"/>
    </source>
</evidence>
<dbReference type="InterPro" id="IPR039426">
    <property type="entry name" value="TonB-dep_rcpt-like"/>
</dbReference>
<evidence type="ECO:0000256" key="11">
    <source>
        <dbReference type="ARBA" id="ARBA00023136"/>
    </source>
</evidence>
<comment type="subcellular location">
    <subcellularLocation>
        <location evidence="1 14">Cell outer membrane</location>
        <topology evidence="1 14">Multi-pass membrane protein</topology>
    </subcellularLocation>
</comment>
<evidence type="ECO:0000256" key="3">
    <source>
        <dbReference type="ARBA" id="ARBA00022448"/>
    </source>
</evidence>
<dbReference type="InterPro" id="IPR012910">
    <property type="entry name" value="Plug_dom"/>
</dbReference>
<dbReference type="Gene3D" id="2.40.170.20">
    <property type="entry name" value="TonB-dependent receptor, beta-barrel domain"/>
    <property type="match status" value="1"/>
</dbReference>
<dbReference type="GO" id="GO:0015344">
    <property type="term" value="F:siderophore uptake transmembrane transporter activity"/>
    <property type="evidence" value="ECO:0007669"/>
    <property type="project" value="TreeGrafter"/>
</dbReference>
<feature type="domain" description="TonB-dependent receptor-like beta-barrel" evidence="17">
    <location>
        <begin position="307"/>
        <end position="793"/>
    </location>
</feature>
<evidence type="ECO:0000256" key="2">
    <source>
        <dbReference type="ARBA" id="ARBA00009810"/>
    </source>
</evidence>
<dbReference type="Pfam" id="PF13715">
    <property type="entry name" value="CarbopepD_reg_2"/>
    <property type="match status" value="1"/>
</dbReference>
<evidence type="ECO:0000259" key="17">
    <source>
        <dbReference type="Pfam" id="PF00593"/>
    </source>
</evidence>
<dbReference type="InterPro" id="IPR010105">
    <property type="entry name" value="TonB_sidphr_rcpt"/>
</dbReference>
<evidence type="ECO:0000256" key="13">
    <source>
        <dbReference type="ARBA" id="ARBA00023237"/>
    </source>
</evidence>
<dbReference type="NCBIfam" id="TIGR01783">
    <property type="entry name" value="TonB-siderophor"/>
    <property type="match status" value="1"/>
</dbReference>
<dbReference type="PROSITE" id="PS52016">
    <property type="entry name" value="TONB_DEPENDENT_REC_3"/>
    <property type="match status" value="1"/>
</dbReference>
<dbReference type="SUPFAM" id="SSF49464">
    <property type="entry name" value="Carboxypeptidase regulatory domain-like"/>
    <property type="match status" value="1"/>
</dbReference>